<evidence type="ECO:0008006" key="11">
    <source>
        <dbReference type="Google" id="ProtNLM"/>
    </source>
</evidence>
<feature type="compositionally biased region" description="Polar residues" evidence="5">
    <location>
        <begin position="273"/>
        <end position="288"/>
    </location>
</feature>
<evidence type="ECO:0000256" key="4">
    <source>
        <dbReference type="PROSITE-ProRule" id="PRU00146"/>
    </source>
</evidence>
<dbReference type="Gene3D" id="3.30.40.10">
    <property type="entry name" value="Zinc/RING finger domain, C3HC4 (zinc finger)"/>
    <property type="match status" value="1"/>
</dbReference>
<dbReference type="Pfam" id="PF12738">
    <property type="entry name" value="PTCB-BRCT"/>
    <property type="match status" value="1"/>
</dbReference>
<name>A0A803M7K8_CHEQI</name>
<feature type="compositionally biased region" description="Polar residues" evidence="5">
    <location>
        <begin position="413"/>
        <end position="429"/>
    </location>
</feature>
<protein>
    <recommendedName>
        <fullName evidence="11">BRCT domain-containing protein</fullName>
    </recommendedName>
</protein>
<feature type="domain" description="BRCT" evidence="8">
    <location>
        <begin position="1233"/>
        <end position="1307"/>
    </location>
</feature>
<dbReference type="Proteomes" id="UP000596660">
    <property type="component" value="Unplaced"/>
</dbReference>
<feature type="region of interest" description="Disordered" evidence="5">
    <location>
        <begin position="471"/>
        <end position="554"/>
    </location>
</feature>
<evidence type="ECO:0000313" key="9">
    <source>
        <dbReference type="EnsemblPlants" id="AUR62024673-RA:cds"/>
    </source>
</evidence>
<feature type="signal peptide" evidence="6">
    <location>
        <begin position="1"/>
        <end position="16"/>
    </location>
</feature>
<feature type="region of interest" description="Disordered" evidence="5">
    <location>
        <begin position="259"/>
        <end position="369"/>
    </location>
</feature>
<dbReference type="PANTHER" id="PTHR47181">
    <property type="entry name" value="BRCA1 C TERMINUS DOMAIN CONTAINING PROTEIN, EXPRESSED"/>
    <property type="match status" value="1"/>
</dbReference>
<evidence type="ECO:0000256" key="3">
    <source>
        <dbReference type="ARBA" id="ARBA00022833"/>
    </source>
</evidence>
<keyword evidence="10" id="KW-1185">Reference proteome</keyword>
<feature type="region of interest" description="Disordered" evidence="5">
    <location>
        <begin position="566"/>
        <end position="736"/>
    </location>
</feature>
<dbReference type="InterPro" id="IPR019787">
    <property type="entry name" value="Znf_PHD-finger"/>
</dbReference>
<reference evidence="9" key="1">
    <citation type="journal article" date="2017" name="Nature">
        <title>The genome of Chenopodium quinoa.</title>
        <authorList>
            <person name="Jarvis D.E."/>
            <person name="Ho Y.S."/>
            <person name="Lightfoot D.J."/>
            <person name="Schmoeckel S.M."/>
            <person name="Li B."/>
            <person name="Borm T.J.A."/>
            <person name="Ohyanagi H."/>
            <person name="Mineta K."/>
            <person name="Michell C.T."/>
            <person name="Saber N."/>
            <person name="Kharbatia N.M."/>
            <person name="Rupper R.R."/>
            <person name="Sharp A.R."/>
            <person name="Dally N."/>
            <person name="Boughton B.A."/>
            <person name="Woo Y.H."/>
            <person name="Gao G."/>
            <person name="Schijlen E.G.W.M."/>
            <person name="Guo X."/>
            <person name="Momin A.A."/>
            <person name="Negrao S."/>
            <person name="Al-Babili S."/>
            <person name="Gehring C."/>
            <person name="Roessner U."/>
            <person name="Jung C."/>
            <person name="Murphy K."/>
            <person name="Arold S.T."/>
            <person name="Gojobori T."/>
            <person name="van der Linden C.G."/>
            <person name="van Loo E.N."/>
            <person name="Jellen E.N."/>
            <person name="Maughan P.J."/>
            <person name="Tester M."/>
        </authorList>
    </citation>
    <scope>NUCLEOTIDE SEQUENCE [LARGE SCALE GENOMIC DNA]</scope>
    <source>
        <strain evidence="9">cv. PI 614886</strain>
    </source>
</reference>
<feature type="compositionally biased region" description="Basic and acidic residues" evidence="5">
    <location>
        <begin position="357"/>
        <end position="368"/>
    </location>
</feature>
<dbReference type="Gene3D" id="3.40.50.10190">
    <property type="entry name" value="BRCT domain"/>
    <property type="match status" value="3"/>
</dbReference>
<evidence type="ECO:0000256" key="6">
    <source>
        <dbReference type="SAM" id="SignalP"/>
    </source>
</evidence>
<dbReference type="SUPFAM" id="SSF52113">
    <property type="entry name" value="BRCT domain"/>
    <property type="match status" value="2"/>
</dbReference>
<evidence type="ECO:0000256" key="1">
    <source>
        <dbReference type="ARBA" id="ARBA00022723"/>
    </source>
</evidence>
<dbReference type="SMART" id="SM00292">
    <property type="entry name" value="BRCT"/>
    <property type="match status" value="3"/>
</dbReference>
<feature type="compositionally biased region" description="Polar residues" evidence="5">
    <location>
        <begin position="1120"/>
        <end position="1139"/>
    </location>
</feature>
<dbReference type="CDD" id="cd17738">
    <property type="entry name" value="BRCT_TopBP1_rpt7"/>
    <property type="match status" value="1"/>
</dbReference>
<feature type="compositionally biased region" description="Basic and acidic residues" evidence="5">
    <location>
        <begin position="259"/>
        <end position="268"/>
    </location>
</feature>
<feature type="compositionally biased region" description="Polar residues" evidence="5">
    <location>
        <begin position="571"/>
        <end position="609"/>
    </location>
</feature>
<dbReference type="SMART" id="SM00249">
    <property type="entry name" value="PHD"/>
    <property type="match status" value="1"/>
</dbReference>
<dbReference type="Pfam" id="PF00533">
    <property type="entry name" value="BRCT"/>
    <property type="match status" value="1"/>
</dbReference>
<feature type="region of interest" description="Disordered" evidence="5">
    <location>
        <begin position="941"/>
        <end position="968"/>
    </location>
</feature>
<feature type="chain" id="PRO_5030797382" description="BRCT domain-containing protein" evidence="6">
    <location>
        <begin position="17"/>
        <end position="1522"/>
    </location>
</feature>
<keyword evidence="6" id="KW-0732">Signal</keyword>
<dbReference type="GO" id="GO:0008270">
    <property type="term" value="F:zinc ion binding"/>
    <property type="evidence" value="ECO:0007669"/>
    <property type="project" value="UniProtKB-KW"/>
</dbReference>
<dbReference type="InterPro" id="IPR001357">
    <property type="entry name" value="BRCT_dom"/>
</dbReference>
<dbReference type="SUPFAM" id="SSF57903">
    <property type="entry name" value="FYVE/PHD zinc finger"/>
    <property type="match status" value="1"/>
</dbReference>
<keyword evidence="2 4" id="KW-0863">Zinc-finger</keyword>
<dbReference type="Gramene" id="AUR62024673-RA">
    <property type="protein sequence ID" value="AUR62024673-RA:cds"/>
    <property type="gene ID" value="AUR62024673"/>
</dbReference>
<feature type="compositionally biased region" description="Basic and acidic residues" evidence="5">
    <location>
        <begin position="391"/>
        <end position="400"/>
    </location>
</feature>
<feature type="region of interest" description="Disordered" evidence="5">
    <location>
        <begin position="384"/>
        <end position="430"/>
    </location>
</feature>
<feature type="region of interest" description="Disordered" evidence="5">
    <location>
        <begin position="1108"/>
        <end position="1194"/>
    </location>
</feature>
<dbReference type="EnsemblPlants" id="AUR62024673-RA">
    <property type="protein sequence ID" value="AUR62024673-RA:cds"/>
    <property type="gene ID" value="AUR62024673"/>
</dbReference>
<organism evidence="9 10">
    <name type="scientific">Chenopodium quinoa</name>
    <name type="common">Quinoa</name>
    <dbReference type="NCBI Taxonomy" id="63459"/>
    <lineage>
        <taxon>Eukaryota</taxon>
        <taxon>Viridiplantae</taxon>
        <taxon>Streptophyta</taxon>
        <taxon>Embryophyta</taxon>
        <taxon>Tracheophyta</taxon>
        <taxon>Spermatophyta</taxon>
        <taxon>Magnoliopsida</taxon>
        <taxon>eudicotyledons</taxon>
        <taxon>Gunneridae</taxon>
        <taxon>Pentapetalae</taxon>
        <taxon>Caryophyllales</taxon>
        <taxon>Chenopodiaceae</taxon>
        <taxon>Chenopodioideae</taxon>
        <taxon>Atripliceae</taxon>
        <taxon>Chenopodium</taxon>
    </lineage>
</organism>
<evidence type="ECO:0000259" key="8">
    <source>
        <dbReference type="PROSITE" id="PS50172"/>
    </source>
</evidence>
<evidence type="ECO:0000313" key="10">
    <source>
        <dbReference type="Proteomes" id="UP000596660"/>
    </source>
</evidence>
<dbReference type="InterPro" id="IPR011011">
    <property type="entry name" value="Znf_FYVE_PHD"/>
</dbReference>
<keyword evidence="1" id="KW-0479">Metal-binding</keyword>
<dbReference type="PANTHER" id="PTHR47181:SF2">
    <property type="entry name" value="BRCA1 C TERMINUS DOMAIN CONTAINING PROTEIN, EXPRESSED"/>
    <property type="match status" value="1"/>
</dbReference>
<dbReference type="PROSITE" id="PS50172">
    <property type="entry name" value="BRCT"/>
    <property type="match status" value="2"/>
</dbReference>
<feature type="compositionally biased region" description="Basic residues" evidence="5">
    <location>
        <begin position="1148"/>
        <end position="1158"/>
    </location>
</feature>
<keyword evidence="3" id="KW-0862">Zinc</keyword>
<sequence>MMYGSSIFFGIRFFLAGFTPQQILEDDPICVTARRDKKTLVTIIWLKDSLRYGEPIGIGNIMYRPLKDLNGIPGANKLIICLTGYQGMDREDMKMMVQLMGAQISKPLVVSTVTHLICYKFEGEKYELAKKMNVTKVVNHRWLVDCLEAWKILPEEPYSSRSGYELDMEAEAKDSEDEVEDISGRNNDGITIMQNEMGKAHSHFVLARNLPDPSTQQGFSHNDGKLLQSDNSDFLKSASVNKLGKQPVLDRRAQSLMEAKVDNVDEPRAAFPLSNQTGNGRPSTSENPKNAGDFDAENCNSLKYSRKTPQKTALPSHVEEGLGNTIGSLKAPLSSRKTPRSGASLQTAGKSGKSGGRSKDKSTKKIIEDMPTFNLDIDKAEDASGFLGEPSSKRHDESDASKLNSLKSRKSPAKSSLSLQSPGKLSNQDGKLEIPLAEKVIADVCTFNIGPDQGKATSECRATSAEKANLFDENGPGALLPQKRTSDGASHSTPKSQKLTSSASKRVDASEPHEKRSSGALNSGCQIGDEFATPSVGRSSPNVSSSKLKAKTVASSRSLAFEMLQGGEPMNTDSPTTPFTNSVSTSPVVGNNNGQPQTLQKVTDTSLGTNDLEAEKSGNLKLNSTDQNDIPKPSKKKMVARKTLGSKSKVCRRSADVQRSCASKDSFRDDAAIHSAGQENKEPPTASPAADKVFVPPAVEESNGLGSKPHLGTESNNFATLLDDETEAPPELNVDNEPLAAEQSLLVKSKSGEASGMLLHQTDGQGMPVAETVDMKKNLISQKGLAVKARKKSLLAAKEAAKDADEAEAGKVKEQVGGVAAKKRRGTLLLNKSKRPVEAGKEIEPISYDRVEVGREHELDCNDQYENKGGKQSGKLAVKSRRGTLLSNRSKGPVEVNNENDLVDCYDGQNGSKNCPADLAAPSNMTLDNMEIKRKNDTGVFTDQGTRKVSKRSGKLKMSNAPAEAEMENEPVLDGGQYSGKQVGAPGILDSSVEVDKENEPILATNLDTSKGVKRAGKLAGKKKGGTLLLNKYEGQVNEENKNKPDLDDEEVTNKGGIFTEKLTSKSNSTINESDAVKGGKRAGKLVGKKRRGTLVINKSEVQVNEGNENKLVLDDEVDTSNGTEKLTSKPNLTVNESDAASKDGKRAGKLPGKKRRGTLVLNKSQVQANEESRNKSVLDGDEDASNGKEELTSKSNMLVNESDTAFSNPLNIELKKVQKQAACFILCGHRLQRKEFQQLIKRLRGKVCRDSHQWSYQASHFVVPEPIRRTEKFFAAAASGSWILKTDYLIASSQAGKFLPEEPYEWHKTALSEDGAISFEAPRKWRLLREKTGHGAFYGMRIVIYGECIAPPLDTLKRVIKAGDGTILATSPPYTRILESGVDFAIVSPGMPRVDLWVQEFLKHQIPCVLADYLVEYVCKPGYTLDRHVQYNTHEWAAKSFSKLLSLSEEVVADNITPPDDQVSDDLGCQVCGSTDRGEVMLVCGDESGSTGCGIGTHIDCCDPPLESIPEEDWFCPKCTE</sequence>
<dbReference type="InterPro" id="IPR044254">
    <property type="entry name" value="At4g02110-like"/>
</dbReference>
<feature type="domain" description="BRCT" evidence="8">
    <location>
        <begin position="78"/>
        <end position="160"/>
    </location>
</feature>
<feature type="compositionally biased region" description="Polar residues" evidence="5">
    <location>
        <begin position="487"/>
        <end position="504"/>
    </location>
</feature>
<dbReference type="InterPro" id="IPR036420">
    <property type="entry name" value="BRCT_dom_sf"/>
</dbReference>
<dbReference type="PROSITE" id="PS50016">
    <property type="entry name" value="ZF_PHD_2"/>
    <property type="match status" value="1"/>
</dbReference>
<evidence type="ECO:0000259" key="7">
    <source>
        <dbReference type="PROSITE" id="PS50016"/>
    </source>
</evidence>
<evidence type="ECO:0000256" key="2">
    <source>
        <dbReference type="ARBA" id="ARBA00022771"/>
    </source>
</evidence>
<reference evidence="9" key="2">
    <citation type="submission" date="2021-03" db="UniProtKB">
        <authorList>
            <consortium name="EnsemblPlants"/>
        </authorList>
    </citation>
    <scope>IDENTIFICATION</scope>
</reference>
<accession>A0A803M7K8</accession>
<feature type="domain" description="PHD-type" evidence="7">
    <location>
        <begin position="1467"/>
        <end position="1522"/>
    </location>
</feature>
<feature type="compositionally biased region" description="Low complexity" evidence="5">
    <location>
        <begin position="534"/>
        <end position="546"/>
    </location>
</feature>
<evidence type="ECO:0000256" key="5">
    <source>
        <dbReference type="SAM" id="MobiDB-lite"/>
    </source>
</evidence>
<dbReference type="InterPro" id="IPR013083">
    <property type="entry name" value="Znf_RING/FYVE/PHD"/>
</dbReference>
<feature type="compositionally biased region" description="Basic and acidic residues" evidence="5">
    <location>
        <begin position="505"/>
        <end position="517"/>
    </location>
</feature>
<proteinExistence type="predicted"/>
<dbReference type="Pfam" id="PF00628">
    <property type="entry name" value="PHD"/>
    <property type="match status" value="1"/>
</dbReference>
<dbReference type="InterPro" id="IPR001965">
    <property type="entry name" value="Znf_PHD"/>
</dbReference>